<dbReference type="AlphaFoldDB" id="C5K683"/>
<gene>
    <name evidence="1" type="ORF">Pmar_PMAR001633</name>
</gene>
<dbReference type="GeneID" id="9058845"/>
<accession>C5K683</accession>
<keyword evidence="2" id="KW-1185">Reference proteome</keyword>
<dbReference type="InParanoid" id="C5K683"/>
<organism evidence="2">
    <name type="scientific">Perkinsus marinus (strain ATCC 50983 / TXsc)</name>
    <dbReference type="NCBI Taxonomy" id="423536"/>
    <lineage>
        <taxon>Eukaryota</taxon>
        <taxon>Sar</taxon>
        <taxon>Alveolata</taxon>
        <taxon>Perkinsozoa</taxon>
        <taxon>Perkinsea</taxon>
        <taxon>Perkinsida</taxon>
        <taxon>Perkinsidae</taxon>
        <taxon>Perkinsus</taxon>
    </lineage>
</organism>
<evidence type="ECO:0000313" key="2">
    <source>
        <dbReference type="Proteomes" id="UP000007800"/>
    </source>
</evidence>
<protein>
    <submittedName>
        <fullName evidence="1">Uncharacterized protein</fullName>
    </submittedName>
</protein>
<sequence length="264" mass="28961">MPRMTHLAEIARRLGSSLKLITKLDHESAYRQLRITKEDQLRALGLHLDDQQLPKIVKPLNNILGLEVHLEHGGLLPARREKLLADLLLAQHQHLSITSKFAGRLSFACDSLFGRVGRAYVRTIIRYSRGLPIDSALLNTSLRTLYSLFNTASRPRDLVYELSIAPHPVLAFADATGSGGLGVVLFDKSQDSLAFGFTKFPKAKSPHINSLELLAADLALSSAARWRLGSDIILFTNNTVASVVVLSTLPLKLSFVVGQAILSP</sequence>
<proteinExistence type="predicted"/>
<reference evidence="1 2" key="1">
    <citation type="submission" date="2008-07" db="EMBL/GenBank/DDBJ databases">
        <authorList>
            <person name="El-Sayed N."/>
            <person name="Caler E."/>
            <person name="Inman J."/>
            <person name="Amedeo P."/>
            <person name="Hass B."/>
            <person name="Wortman J."/>
        </authorList>
    </citation>
    <scope>NUCLEOTIDE SEQUENCE [LARGE SCALE GENOMIC DNA]</scope>
    <source>
        <strain evidence="2">ATCC 50983 / TXsc</strain>
    </source>
</reference>
<dbReference type="Proteomes" id="UP000007800">
    <property type="component" value="Unassembled WGS sequence"/>
</dbReference>
<evidence type="ECO:0000313" key="1">
    <source>
        <dbReference type="EMBL" id="EER20011.1"/>
    </source>
</evidence>
<name>C5K683_PERM5</name>
<dbReference type="RefSeq" id="XP_002788215.1">
    <property type="nucleotide sequence ID" value="XM_002788169.1"/>
</dbReference>
<dbReference type="EMBL" id="GG670856">
    <property type="protein sequence ID" value="EER20011.1"/>
    <property type="molecule type" value="Genomic_DNA"/>
</dbReference>